<dbReference type="OrthoDB" id="204737at2759"/>
<organism evidence="1 2">
    <name type="scientific">Triparma laevis f. longispina</name>
    <dbReference type="NCBI Taxonomy" id="1714387"/>
    <lineage>
        <taxon>Eukaryota</taxon>
        <taxon>Sar</taxon>
        <taxon>Stramenopiles</taxon>
        <taxon>Ochrophyta</taxon>
        <taxon>Bolidophyceae</taxon>
        <taxon>Parmales</taxon>
        <taxon>Triparmaceae</taxon>
        <taxon>Triparma</taxon>
    </lineage>
</organism>
<keyword evidence="2" id="KW-1185">Reference proteome</keyword>
<dbReference type="AlphaFoldDB" id="A0A9W6ZWD7"/>
<protein>
    <submittedName>
        <fullName evidence="1">Uncharacterized protein</fullName>
    </submittedName>
</protein>
<accession>A0A9W6ZWD7</accession>
<evidence type="ECO:0000313" key="1">
    <source>
        <dbReference type="EMBL" id="GMH59626.1"/>
    </source>
</evidence>
<evidence type="ECO:0000313" key="2">
    <source>
        <dbReference type="Proteomes" id="UP001165122"/>
    </source>
</evidence>
<dbReference type="EMBL" id="BRXW01000490">
    <property type="protein sequence ID" value="GMH59626.1"/>
    <property type="molecule type" value="Genomic_DNA"/>
</dbReference>
<dbReference type="Proteomes" id="UP001165122">
    <property type="component" value="Unassembled WGS sequence"/>
</dbReference>
<gene>
    <name evidence="1" type="ORF">TrLO_g7128</name>
</gene>
<reference evidence="2" key="1">
    <citation type="journal article" date="2023" name="Commun. Biol.">
        <title>Genome analysis of Parmales, the sister group of diatoms, reveals the evolutionary specialization of diatoms from phago-mixotrophs to photoautotrophs.</title>
        <authorList>
            <person name="Ban H."/>
            <person name="Sato S."/>
            <person name="Yoshikawa S."/>
            <person name="Yamada K."/>
            <person name="Nakamura Y."/>
            <person name="Ichinomiya M."/>
            <person name="Sato N."/>
            <person name="Blanc-Mathieu R."/>
            <person name="Endo H."/>
            <person name="Kuwata A."/>
            <person name="Ogata H."/>
        </authorList>
    </citation>
    <scope>NUCLEOTIDE SEQUENCE [LARGE SCALE GENOMIC DNA]</scope>
    <source>
        <strain evidence="2">NIES 3700</strain>
    </source>
</reference>
<proteinExistence type="predicted"/>
<sequence>MRLRHLAFLLVTLTTLILPISSYTSYFCLRLNFSSLPQSSSFTRWRTSTLGTGADYATPKLNHLRSLTSKILNSDSRISSCAVLSNCARFDVLLSSEDLSDADIQSVNELVATTLVQESEHYVSNTKELSLAGSLINSLRLLLDLPPSFSTSPEPPSPSKTNQILSNISTLNSTSSILTYLSLAAAGMNNPKRNYNPYNSRDSHIMLQLKRTLQCTSSVSAYTVDQRDQSVNDLIKVAIKCGAIARNENQCSIIKELKEYGGKYSGDAPCDLLERVTDEVFEDHLKPIISEFVNFESNDINDMLIFRTKSNDIAKKLNIDSSTLNKIIHEPTLLLKDNEPINENIKSRINDLQNELVLGEAILIRNESQLGSFVNEDEQWKSMDEQDIEVLSNREFALVELKFWETYNENRIN</sequence>
<comment type="caution">
    <text evidence="1">The sequence shown here is derived from an EMBL/GenBank/DDBJ whole genome shotgun (WGS) entry which is preliminary data.</text>
</comment>
<name>A0A9W6ZWD7_9STRA</name>